<dbReference type="SUPFAM" id="SSF51735">
    <property type="entry name" value="NAD(P)-binding Rossmann-fold domains"/>
    <property type="match status" value="1"/>
</dbReference>
<dbReference type="GO" id="GO:0030497">
    <property type="term" value="P:fatty acid elongation"/>
    <property type="evidence" value="ECO:0007669"/>
    <property type="project" value="TreeGrafter"/>
</dbReference>
<organism evidence="3">
    <name type="scientific">freshwater metagenome</name>
    <dbReference type="NCBI Taxonomy" id="449393"/>
    <lineage>
        <taxon>unclassified sequences</taxon>
        <taxon>metagenomes</taxon>
        <taxon>ecological metagenomes</taxon>
    </lineage>
</organism>
<dbReference type="InterPro" id="IPR002347">
    <property type="entry name" value="SDR_fam"/>
</dbReference>
<reference evidence="3" key="1">
    <citation type="submission" date="2020-05" db="EMBL/GenBank/DDBJ databases">
        <authorList>
            <person name="Chiriac C."/>
            <person name="Salcher M."/>
            <person name="Ghai R."/>
            <person name="Kavagutti S V."/>
        </authorList>
    </citation>
    <scope>NUCLEOTIDE SEQUENCE</scope>
</reference>
<evidence type="ECO:0000313" key="6">
    <source>
        <dbReference type="EMBL" id="CAB4948169.1"/>
    </source>
</evidence>
<dbReference type="EMBL" id="CAFBOL010000016">
    <property type="protein sequence ID" value="CAB4982670.1"/>
    <property type="molecule type" value="Genomic_DNA"/>
</dbReference>
<sequence>MDLRVDDKAYLIAGGTGGMGLAGALALAADGASLTVVGRDHARADDAAQQLLAAGATAAQAAIFDVSAPCGAAGAVAQAVETFGRLDGVAVTTGLIGHEHFDISDSRWVEVLTDVLLGTTRTVEAALPHLIEAKGTVVTTSAFSIRGPEIARLPYTSMKAAVAAFTKGIARHYGKQGVRANCIAPGAIETSALTELRKVVSQAKGIPYEEALERVMVEEWHLDIALGRPGKPEEVGDLIAFLLSPRAGYLTGALINIDGGTTF</sequence>
<evidence type="ECO:0000256" key="1">
    <source>
        <dbReference type="ARBA" id="ARBA00006484"/>
    </source>
</evidence>
<dbReference type="EMBL" id="CAEZYF010000021">
    <property type="protein sequence ID" value="CAB4737779.1"/>
    <property type="molecule type" value="Genomic_DNA"/>
</dbReference>
<evidence type="ECO:0000313" key="5">
    <source>
        <dbReference type="EMBL" id="CAB4847219.1"/>
    </source>
</evidence>
<dbReference type="AlphaFoldDB" id="A0A6J6SUC7"/>
<dbReference type="EMBL" id="CAESGF010000022">
    <property type="protein sequence ID" value="CAB4365008.1"/>
    <property type="molecule type" value="Genomic_DNA"/>
</dbReference>
<dbReference type="PRINTS" id="PR00081">
    <property type="entry name" value="GDHRDH"/>
</dbReference>
<accession>A0A6J6SUC7</accession>
<dbReference type="EMBL" id="CAFAAV010000056">
    <property type="protein sequence ID" value="CAB4814314.1"/>
    <property type="molecule type" value="Genomic_DNA"/>
</dbReference>
<evidence type="ECO:0000313" key="2">
    <source>
        <dbReference type="EMBL" id="CAB4365008.1"/>
    </source>
</evidence>
<dbReference type="EMBL" id="CAFBMT010000019">
    <property type="protein sequence ID" value="CAB4948169.1"/>
    <property type="molecule type" value="Genomic_DNA"/>
</dbReference>
<gene>
    <name evidence="3" type="ORF">UFOPK2656_02670</name>
    <name evidence="4" type="ORF">UFOPK3099_00955</name>
    <name evidence="5" type="ORF">UFOPK3267_00433</name>
    <name evidence="6" type="ORF">UFOPK3651_02664</name>
    <name evidence="7" type="ORF">UFOPK3931_00906</name>
    <name evidence="2" type="ORF">UFOPK4189_02767</name>
</gene>
<dbReference type="InterPro" id="IPR036291">
    <property type="entry name" value="NAD(P)-bd_dom_sf"/>
</dbReference>
<evidence type="ECO:0000313" key="3">
    <source>
        <dbReference type="EMBL" id="CAB4737779.1"/>
    </source>
</evidence>
<dbReference type="PANTHER" id="PTHR42760:SF40">
    <property type="entry name" value="3-OXOACYL-[ACYL-CARRIER-PROTEIN] REDUCTASE, CHLOROPLASTIC"/>
    <property type="match status" value="1"/>
</dbReference>
<protein>
    <submittedName>
        <fullName evidence="3">Unannotated protein</fullName>
    </submittedName>
</protein>
<proteinExistence type="inferred from homology"/>
<evidence type="ECO:0000313" key="4">
    <source>
        <dbReference type="EMBL" id="CAB4814314.1"/>
    </source>
</evidence>
<dbReference type="PANTHER" id="PTHR42760">
    <property type="entry name" value="SHORT-CHAIN DEHYDROGENASES/REDUCTASES FAMILY MEMBER"/>
    <property type="match status" value="1"/>
</dbReference>
<dbReference type="Pfam" id="PF13561">
    <property type="entry name" value="adh_short_C2"/>
    <property type="match status" value="1"/>
</dbReference>
<dbReference type="Gene3D" id="3.40.50.720">
    <property type="entry name" value="NAD(P)-binding Rossmann-like Domain"/>
    <property type="match status" value="1"/>
</dbReference>
<dbReference type="EMBL" id="CAFBIY010000015">
    <property type="protein sequence ID" value="CAB4847219.1"/>
    <property type="molecule type" value="Genomic_DNA"/>
</dbReference>
<comment type="similarity">
    <text evidence="1">Belongs to the short-chain dehydrogenases/reductases (SDR) family.</text>
</comment>
<dbReference type="GO" id="GO:0016616">
    <property type="term" value="F:oxidoreductase activity, acting on the CH-OH group of donors, NAD or NADP as acceptor"/>
    <property type="evidence" value="ECO:0007669"/>
    <property type="project" value="TreeGrafter"/>
</dbReference>
<evidence type="ECO:0000313" key="7">
    <source>
        <dbReference type="EMBL" id="CAB4982670.1"/>
    </source>
</evidence>
<name>A0A6J6SUC7_9ZZZZ</name>